<evidence type="ECO:0000256" key="1">
    <source>
        <dbReference type="SAM" id="SignalP"/>
    </source>
</evidence>
<reference evidence="2" key="1">
    <citation type="submission" date="2020-03" db="EMBL/GenBank/DDBJ databases">
        <title>A transcriptome and proteome of the tick Rhipicephalus microplus shaped by the genetic composition of its hosts and developmental stage.</title>
        <authorList>
            <person name="Garcia G.R."/>
            <person name="Ribeiro J.M.C."/>
            <person name="Maruyama S.R."/>
            <person name="Gardinasse L.G."/>
            <person name="Nelson K."/>
            <person name="Ferreira B.R."/>
            <person name="Andrade T.G."/>
            <person name="Santos I.K.F.M."/>
        </authorList>
    </citation>
    <scope>NUCLEOTIDE SEQUENCE</scope>
    <source>
        <strain evidence="2">NSGR</strain>
        <tissue evidence="2">Salivary glands</tissue>
    </source>
</reference>
<dbReference type="VEuPathDB" id="VectorBase:LOC119160048"/>
<organism evidence="2">
    <name type="scientific">Rhipicephalus microplus</name>
    <name type="common">Cattle tick</name>
    <name type="synonym">Boophilus microplus</name>
    <dbReference type="NCBI Taxonomy" id="6941"/>
    <lineage>
        <taxon>Eukaryota</taxon>
        <taxon>Metazoa</taxon>
        <taxon>Ecdysozoa</taxon>
        <taxon>Arthropoda</taxon>
        <taxon>Chelicerata</taxon>
        <taxon>Arachnida</taxon>
        <taxon>Acari</taxon>
        <taxon>Parasitiformes</taxon>
        <taxon>Ixodida</taxon>
        <taxon>Ixodoidea</taxon>
        <taxon>Ixodidae</taxon>
        <taxon>Rhipicephalinae</taxon>
        <taxon>Rhipicephalus</taxon>
        <taxon>Boophilus</taxon>
    </lineage>
</organism>
<dbReference type="OrthoDB" id="6493513at2759"/>
<proteinExistence type="predicted"/>
<accession>A0A6G5A453</accession>
<keyword evidence="1" id="KW-0732">Signal</keyword>
<feature type="chain" id="PRO_5026252445" evidence="1">
    <location>
        <begin position="30"/>
        <end position="112"/>
    </location>
</feature>
<protein>
    <submittedName>
        <fullName evidence="2">Putative kunitz</fullName>
    </submittedName>
</protein>
<sequence>MIEKPMNAFFTMTAAMLLLLLLSFSLVQASKTDTPQPNCTATFKIPMRRCKVICLTRFAARFVPIFKIVNKPDGTRCDRLLSGMKGRCEKGRCVLAGVLGFFINKTPLKHIG</sequence>
<name>A0A6G5A453_RHIMP</name>
<evidence type="ECO:0000313" key="2">
    <source>
        <dbReference type="EMBL" id="NIE45569.1"/>
    </source>
</evidence>
<dbReference type="AlphaFoldDB" id="A0A6G5A453"/>
<feature type="signal peptide" evidence="1">
    <location>
        <begin position="1"/>
        <end position="29"/>
    </location>
</feature>
<dbReference type="EMBL" id="GIKN01003296">
    <property type="protein sequence ID" value="NIE45569.1"/>
    <property type="molecule type" value="Transcribed_RNA"/>
</dbReference>